<feature type="region of interest" description="Disordered" evidence="2">
    <location>
        <begin position="1"/>
        <end position="20"/>
    </location>
</feature>
<dbReference type="PANTHER" id="PTHR31476:SF3">
    <property type="entry name" value="UBIQUITIN CARBOXYL-TERMINAL HYDROLASE FAMILY PROTEIN"/>
    <property type="match status" value="1"/>
</dbReference>
<dbReference type="Pfam" id="PF11955">
    <property type="entry name" value="PORR"/>
    <property type="match status" value="2"/>
</dbReference>
<reference evidence="4" key="1">
    <citation type="submission" date="2020-07" db="EMBL/GenBank/DDBJ databases">
        <authorList>
            <person name="Lin J."/>
        </authorList>
    </citation>
    <scope>NUCLEOTIDE SEQUENCE</scope>
</reference>
<evidence type="ECO:0000256" key="2">
    <source>
        <dbReference type="SAM" id="MobiDB-lite"/>
    </source>
</evidence>
<feature type="region of interest" description="Disordered" evidence="2">
    <location>
        <begin position="249"/>
        <end position="283"/>
    </location>
</feature>
<name>A0A6V7PCK7_ANACO</name>
<accession>A0A6V7PCK7</accession>
<dbReference type="GO" id="GO:0003723">
    <property type="term" value="F:RNA binding"/>
    <property type="evidence" value="ECO:0007669"/>
    <property type="project" value="InterPro"/>
</dbReference>
<dbReference type="InterPro" id="IPR045040">
    <property type="entry name" value="PORR_fam"/>
</dbReference>
<evidence type="ECO:0000256" key="1">
    <source>
        <dbReference type="SAM" id="Coils"/>
    </source>
</evidence>
<evidence type="ECO:0000313" key="4">
    <source>
        <dbReference type="EMBL" id="CAD1828610.1"/>
    </source>
</evidence>
<feature type="region of interest" description="Disordered" evidence="2">
    <location>
        <begin position="171"/>
        <end position="233"/>
    </location>
</feature>
<dbReference type="InterPro" id="IPR021099">
    <property type="entry name" value="PORR_domain"/>
</dbReference>
<dbReference type="EMBL" id="LR862147">
    <property type="protein sequence ID" value="CAD1828610.1"/>
    <property type="molecule type" value="Genomic_DNA"/>
</dbReference>
<feature type="region of interest" description="Disordered" evidence="2">
    <location>
        <begin position="42"/>
        <end position="106"/>
    </location>
</feature>
<feature type="compositionally biased region" description="Low complexity" evidence="2">
    <location>
        <begin position="171"/>
        <end position="195"/>
    </location>
</feature>
<organism evidence="4">
    <name type="scientific">Ananas comosus var. bracteatus</name>
    <name type="common">red pineapple</name>
    <dbReference type="NCBI Taxonomy" id="296719"/>
    <lineage>
        <taxon>Eukaryota</taxon>
        <taxon>Viridiplantae</taxon>
        <taxon>Streptophyta</taxon>
        <taxon>Embryophyta</taxon>
        <taxon>Tracheophyta</taxon>
        <taxon>Spermatophyta</taxon>
        <taxon>Magnoliopsida</taxon>
        <taxon>Liliopsida</taxon>
        <taxon>Poales</taxon>
        <taxon>Bromeliaceae</taxon>
        <taxon>Bromelioideae</taxon>
        <taxon>Ananas</taxon>
    </lineage>
</organism>
<protein>
    <recommendedName>
        <fullName evidence="3">PORR domain-containing protein</fullName>
    </recommendedName>
</protein>
<proteinExistence type="predicted"/>
<sequence>MPSSSSLFSSLTAASSAGVEPEVAVAAGPGAGLGHRAGQAVRALLARGPGGARGARPPHPAPLPGEAPPPPPPPPPRADLPPPPPQPLRALPGPHPALPPPRPSLPPPSPSLLSFLALRDRLLSLHEPLLLAKLVKLLMMSRHRALPTDKLLCVKRDFGFPDDLLTSLVPPTRTSSASPATPATAPASSSSSPGTTPTPAPPSRPAPTPSPSSPASACAQLRRPPPQGLLPQEGDARVGARLARAPLHLPLRRRLRPPPGLARDGEARRGVAPRAALPHPPQARRGPILGKFCDEFRLSNAFASAFTRHPGIFYVSLKGGIKTAMLREAYDERGELVDRDPLLVIKDKFVEMMEEGHRDYMEAMKRRREELERDLELMAAKNAAETATAVRHRNAHHLFVLLSHKKKKKKESCRKLRLLYLYRGVRVGICYEFGASRFA</sequence>
<feature type="domain" description="PORR" evidence="3">
    <location>
        <begin position="110"/>
        <end position="170"/>
    </location>
</feature>
<gene>
    <name evidence="4" type="ORF">CB5_LOCUS11821</name>
</gene>
<feature type="compositionally biased region" description="Pro residues" evidence="2">
    <location>
        <begin position="57"/>
        <end position="106"/>
    </location>
</feature>
<feature type="compositionally biased region" description="Pro residues" evidence="2">
    <location>
        <begin position="196"/>
        <end position="212"/>
    </location>
</feature>
<dbReference type="AlphaFoldDB" id="A0A6V7PCK7"/>
<dbReference type="PANTHER" id="PTHR31476">
    <property type="entry name" value="PROTEIN WHAT'S THIS FACTOR 1 HOMOLOG, CHLOROPLASTIC"/>
    <property type="match status" value="1"/>
</dbReference>
<feature type="coiled-coil region" evidence="1">
    <location>
        <begin position="354"/>
        <end position="388"/>
    </location>
</feature>
<evidence type="ECO:0000259" key="3">
    <source>
        <dbReference type="Pfam" id="PF11955"/>
    </source>
</evidence>
<keyword evidence="1" id="KW-0175">Coiled coil</keyword>
<feature type="domain" description="PORR" evidence="3">
    <location>
        <begin position="289"/>
        <end position="357"/>
    </location>
</feature>
<feature type="compositionally biased region" description="Low complexity" evidence="2">
    <location>
        <begin position="213"/>
        <end position="222"/>
    </location>
</feature>